<evidence type="ECO:0000256" key="2">
    <source>
        <dbReference type="ARBA" id="ARBA00022723"/>
    </source>
</evidence>
<dbReference type="EC" id="1.14.20.13" evidence="7"/>
<accession>A0A396HAK2</accession>
<dbReference type="Gramene" id="rna34525">
    <property type="protein sequence ID" value="RHN50256.1"/>
    <property type="gene ID" value="gene34525"/>
</dbReference>
<keyword evidence="3" id="KW-0847">Vitamin C</keyword>
<dbReference type="PROSITE" id="PS51471">
    <property type="entry name" value="FE2OG_OXY"/>
    <property type="match status" value="1"/>
</dbReference>
<dbReference type="EMBL" id="PSQE01000006">
    <property type="protein sequence ID" value="RHN50256.1"/>
    <property type="molecule type" value="Genomic_DNA"/>
</dbReference>
<name>A0A396HAK2_MEDTR</name>
<organism evidence="7 8">
    <name type="scientific">Medicago truncatula</name>
    <name type="common">Barrel medic</name>
    <name type="synonym">Medicago tribuloides</name>
    <dbReference type="NCBI Taxonomy" id="3880"/>
    <lineage>
        <taxon>Eukaryota</taxon>
        <taxon>Viridiplantae</taxon>
        <taxon>Streptophyta</taxon>
        <taxon>Embryophyta</taxon>
        <taxon>Tracheophyta</taxon>
        <taxon>Spermatophyta</taxon>
        <taxon>Magnoliopsida</taxon>
        <taxon>eudicotyledons</taxon>
        <taxon>Gunneridae</taxon>
        <taxon>Pentapetalae</taxon>
        <taxon>rosids</taxon>
        <taxon>fabids</taxon>
        <taxon>Fabales</taxon>
        <taxon>Fabaceae</taxon>
        <taxon>Papilionoideae</taxon>
        <taxon>50 kb inversion clade</taxon>
        <taxon>NPAAA clade</taxon>
        <taxon>Hologalegina</taxon>
        <taxon>IRL clade</taxon>
        <taxon>Trifolieae</taxon>
        <taxon>Medicago</taxon>
    </lineage>
</organism>
<protein>
    <submittedName>
        <fullName evidence="7">Putative 6-beta-hydroxyhyoscyamine epoxidase</fullName>
        <ecNumber evidence="7">1.14.20.13</ecNumber>
    </submittedName>
</protein>
<keyword evidence="5 7" id="KW-0560">Oxidoreductase</keyword>
<dbReference type="GO" id="GO:0031418">
    <property type="term" value="F:L-ascorbic acid binding"/>
    <property type="evidence" value="ECO:0007669"/>
    <property type="project" value="UniProtKB-KW"/>
</dbReference>
<dbReference type="InterPro" id="IPR027443">
    <property type="entry name" value="IPNS-like_sf"/>
</dbReference>
<dbReference type="GO" id="GO:0046872">
    <property type="term" value="F:metal ion binding"/>
    <property type="evidence" value="ECO:0007669"/>
    <property type="project" value="UniProtKB-KW"/>
</dbReference>
<reference evidence="8" key="1">
    <citation type="journal article" date="2018" name="Nat. Plants">
        <title>Whole-genome landscape of Medicago truncatula symbiotic genes.</title>
        <authorList>
            <person name="Pecrix Y."/>
            <person name="Staton S.E."/>
            <person name="Sallet E."/>
            <person name="Lelandais-Briere C."/>
            <person name="Moreau S."/>
            <person name="Carrere S."/>
            <person name="Blein T."/>
            <person name="Jardinaud M.F."/>
            <person name="Latrasse D."/>
            <person name="Zouine M."/>
            <person name="Zahm M."/>
            <person name="Kreplak J."/>
            <person name="Mayjonade B."/>
            <person name="Satge C."/>
            <person name="Perez M."/>
            <person name="Cauet S."/>
            <person name="Marande W."/>
            <person name="Chantry-Darmon C."/>
            <person name="Lopez-Roques C."/>
            <person name="Bouchez O."/>
            <person name="Berard A."/>
            <person name="Debelle F."/>
            <person name="Munos S."/>
            <person name="Bendahmane A."/>
            <person name="Berges H."/>
            <person name="Niebel A."/>
            <person name="Buitink J."/>
            <person name="Frugier F."/>
            <person name="Benhamed M."/>
            <person name="Crespi M."/>
            <person name="Gouzy J."/>
            <person name="Gamas P."/>
        </authorList>
    </citation>
    <scope>NUCLEOTIDE SEQUENCE [LARGE SCALE GENOMIC DNA]</scope>
    <source>
        <strain evidence="8">cv. Jemalong A17</strain>
    </source>
</reference>
<evidence type="ECO:0000256" key="5">
    <source>
        <dbReference type="RuleBase" id="RU003682"/>
    </source>
</evidence>
<evidence type="ECO:0000259" key="6">
    <source>
        <dbReference type="PROSITE" id="PS51471"/>
    </source>
</evidence>
<dbReference type="Proteomes" id="UP000265566">
    <property type="component" value="Chromosome 6"/>
</dbReference>
<evidence type="ECO:0000256" key="3">
    <source>
        <dbReference type="ARBA" id="ARBA00022896"/>
    </source>
</evidence>
<dbReference type="InterPro" id="IPR044861">
    <property type="entry name" value="IPNS-like_FE2OG_OXY"/>
</dbReference>
<comment type="caution">
    <text evidence="7">The sequence shown here is derived from an EMBL/GenBank/DDBJ whole genome shotgun (WGS) entry which is preliminary data.</text>
</comment>
<evidence type="ECO:0000313" key="8">
    <source>
        <dbReference type="Proteomes" id="UP000265566"/>
    </source>
</evidence>
<dbReference type="OrthoDB" id="406156at2759"/>
<feature type="domain" description="Fe2OG dioxygenase" evidence="6">
    <location>
        <begin position="192"/>
        <end position="293"/>
    </location>
</feature>
<evidence type="ECO:0000256" key="1">
    <source>
        <dbReference type="ARBA" id="ARBA00008056"/>
    </source>
</evidence>
<dbReference type="GO" id="GO:0047594">
    <property type="term" value="F:6-beta-hydroxyhyoscyamine epoxidase activity"/>
    <property type="evidence" value="ECO:0007669"/>
    <property type="project" value="UniProtKB-EC"/>
</dbReference>
<dbReference type="PANTHER" id="PTHR47991">
    <property type="entry name" value="OXOGLUTARATE/IRON-DEPENDENT DIOXYGENASE"/>
    <property type="match status" value="1"/>
</dbReference>
<proteinExistence type="inferred from homology"/>
<dbReference type="InterPro" id="IPR050295">
    <property type="entry name" value="Plant_2OG-oxidoreductases"/>
</dbReference>
<dbReference type="InterPro" id="IPR026992">
    <property type="entry name" value="DIOX_N"/>
</dbReference>
<dbReference type="SUPFAM" id="SSF51197">
    <property type="entry name" value="Clavaminate synthase-like"/>
    <property type="match status" value="1"/>
</dbReference>
<dbReference type="InterPro" id="IPR005123">
    <property type="entry name" value="Oxoglu/Fe-dep_dioxygenase_dom"/>
</dbReference>
<dbReference type="Pfam" id="PF03171">
    <property type="entry name" value="2OG-FeII_Oxy"/>
    <property type="match status" value="1"/>
</dbReference>
<dbReference type="Pfam" id="PF14226">
    <property type="entry name" value="DIOX_N"/>
    <property type="match status" value="1"/>
</dbReference>
<comment type="similarity">
    <text evidence="1 5">Belongs to the iron/ascorbate-dependent oxidoreductase family.</text>
</comment>
<keyword evidence="2 5" id="KW-0479">Metal-binding</keyword>
<dbReference type="AlphaFoldDB" id="A0A396HAK2"/>
<evidence type="ECO:0000256" key="4">
    <source>
        <dbReference type="ARBA" id="ARBA00023004"/>
    </source>
</evidence>
<sequence length="339" mass="38391">METMEQRLVSSWSNVHSSVPPSFVQPLECRPGKVTNPSSKTIPLIDLGGHDHAHTILQILKASEEYGFFQVINHGVSKDLMDEAFNIFQEFHAMPPKEKISECSRDPNGINCKIYASSENYKIDAVQYWKDTLTHPCPPSGEFMEFWPQKPPKYREVVGKYTQELNKLGHEILEMLCEGLGLKLEYFIGELSENPVILGHHFPPCPEPSLTLGLAKHRDPTIITILLQDQEVHGLQILKDDEWIPVEPIPNALVVNIGLILQIITNGRLVGAEHRVVTNSKSVRTSVAYFIYPSFSRMIEPAKELVDGNNPPIYKSMSFGEFRKKFYDKGPKIEQVLQS</sequence>
<evidence type="ECO:0000313" key="7">
    <source>
        <dbReference type="EMBL" id="RHN50256.1"/>
    </source>
</evidence>
<keyword evidence="4 5" id="KW-0408">Iron</keyword>
<gene>
    <name evidence="7" type="ORF">MtrunA17_Chr6g0455481</name>
</gene>
<dbReference type="Gene3D" id="2.60.120.330">
    <property type="entry name" value="B-lactam Antibiotic, Isopenicillin N Synthase, Chain"/>
    <property type="match status" value="1"/>
</dbReference>